<feature type="region of interest" description="Disordered" evidence="1">
    <location>
        <begin position="152"/>
        <end position="178"/>
    </location>
</feature>
<sequence length="378" mass="41392">MAADLPLGRRVRDPLDARRARTVGQRSQPFGPGIFGDVLALLQRANPKRWAIENLTVFAIPKPKLDSQLNVFSPFSPLEKVSNSFGDTPTFGTEHVINDHVFINTTRRPSTVPKDNAVRTSKNLKRALTSQHMENFEFLPEAGVSAVEFPTNQDASDSNRGGAQVTRAGPPWPSDPNHMTRSAFQSLKVLERPESAVLVTNSAVAEPFSSATTKPTKQARIRRHDNSMGSVGEGSIVVSSLLASGFSELFTPPTRLPDGLLEPISLAGGKPGFISHPERRLEEDGTNQALQRLEEVEARLIHELRGEDAVGKETKISQLPAYAADVRFYQKATVLEGRNSATRERTRHRPTRIPGLNKAAASEARAPRAHSGDPARQR</sequence>
<dbReference type="AlphaFoldDB" id="F0YML7"/>
<dbReference type="Proteomes" id="UP000002729">
    <property type="component" value="Unassembled WGS sequence"/>
</dbReference>
<evidence type="ECO:0000313" key="2">
    <source>
        <dbReference type="EMBL" id="EGB03656.1"/>
    </source>
</evidence>
<evidence type="ECO:0000313" key="3">
    <source>
        <dbReference type="Proteomes" id="UP000002729"/>
    </source>
</evidence>
<protein>
    <submittedName>
        <fullName evidence="2">Uncharacterized protein</fullName>
    </submittedName>
</protein>
<dbReference type="KEGG" id="aaf:AURANDRAFT_67850"/>
<dbReference type="InParanoid" id="F0YML7"/>
<dbReference type="RefSeq" id="XP_009041658.1">
    <property type="nucleotide sequence ID" value="XM_009043410.1"/>
</dbReference>
<gene>
    <name evidence="2" type="ORF">AURANDRAFT_67850</name>
</gene>
<keyword evidence="3" id="KW-1185">Reference proteome</keyword>
<proteinExistence type="predicted"/>
<dbReference type="GeneID" id="20226463"/>
<evidence type="ECO:0000256" key="1">
    <source>
        <dbReference type="SAM" id="MobiDB-lite"/>
    </source>
</evidence>
<organism evidence="3">
    <name type="scientific">Aureococcus anophagefferens</name>
    <name type="common">Harmful bloom alga</name>
    <dbReference type="NCBI Taxonomy" id="44056"/>
    <lineage>
        <taxon>Eukaryota</taxon>
        <taxon>Sar</taxon>
        <taxon>Stramenopiles</taxon>
        <taxon>Ochrophyta</taxon>
        <taxon>Pelagophyceae</taxon>
        <taxon>Pelagomonadales</taxon>
        <taxon>Pelagomonadaceae</taxon>
        <taxon>Aureococcus</taxon>
    </lineage>
</organism>
<name>F0YML7_AURAN</name>
<reference evidence="2 3" key="1">
    <citation type="journal article" date="2011" name="Proc. Natl. Acad. Sci. U.S.A.">
        <title>Niche of harmful alga Aureococcus anophagefferens revealed through ecogenomics.</title>
        <authorList>
            <person name="Gobler C.J."/>
            <person name="Berry D.L."/>
            <person name="Dyhrman S.T."/>
            <person name="Wilhelm S.W."/>
            <person name="Salamov A."/>
            <person name="Lobanov A.V."/>
            <person name="Zhang Y."/>
            <person name="Collier J.L."/>
            <person name="Wurch L.L."/>
            <person name="Kustka A.B."/>
            <person name="Dill B.D."/>
            <person name="Shah M."/>
            <person name="VerBerkmoes N.C."/>
            <person name="Kuo A."/>
            <person name="Terry A."/>
            <person name="Pangilinan J."/>
            <person name="Lindquist E.A."/>
            <person name="Lucas S."/>
            <person name="Paulsen I.T."/>
            <person name="Hattenrath-Lehmann T.K."/>
            <person name="Talmage S.C."/>
            <person name="Walker E.A."/>
            <person name="Koch F."/>
            <person name="Burson A.M."/>
            <person name="Marcoval M.A."/>
            <person name="Tang Y.Z."/>
            <person name="Lecleir G.R."/>
            <person name="Coyne K.J."/>
            <person name="Berg G.M."/>
            <person name="Bertrand E.M."/>
            <person name="Saito M.A."/>
            <person name="Gladyshev V.N."/>
            <person name="Grigoriev I.V."/>
        </authorList>
    </citation>
    <scope>NUCLEOTIDE SEQUENCE [LARGE SCALE GENOMIC DNA]</scope>
    <source>
        <strain evidence="3">CCMP 1984</strain>
    </source>
</reference>
<dbReference type="EMBL" id="GL833165">
    <property type="protein sequence ID" value="EGB03656.1"/>
    <property type="molecule type" value="Genomic_DNA"/>
</dbReference>
<feature type="region of interest" description="Disordered" evidence="1">
    <location>
        <begin position="337"/>
        <end position="378"/>
    </location>
</feature>
<accession>F0YML7</accession>
<feature type="compositionally biased region" description="Polar residues" evidence="1">
    <location>
        <begin position="152"/>
        <end position="161"/>
    </location>
</feature>